<dbReference type="SUPFAM" id="SSF54427">
    <property type="entry name" value="NTF2-like"/>
    <property type="match status" value="2"/>
</dbReference>
<evidence type="ECO:0000313" key="3">
    <source>
        <dbReference type="EMBL" id="MBB6122982.1"/>
    </source>
</evidence>
<dbReference type="Pfam" id="PF12680">
    <property type="entry name" value="SnoaL_2"/>
    <property type="match status" value="1"/>
</dbReference>
<feature type="domain" description="SnoaL-like" evidence="2">
    <location>
        <begin position="61"/>
        <end position="151"/>
    </location>
</feature>
<dbReference type="InterPro" id="IPR032710">
    <property type="entry name" value="NTF2-like_dom_sf"/>
</dbReference>
<feature type="chain" id="PRO_5032549584" evidence="1">
    <location>
        <begin position="33"/>
        <end position="338"/>
    </location>
</feature>
<evidence type="ECO:0000256" key="1">
    <source>
        <dbReference type="SAM" id="SignalP"/>
    </source>
</evidence>
<gene>
    <name evidence="3" type="ORF">FHS92_000689</name>
</gene>
<dbReference type="AlphaFoldDB" id="A0A841IXW7"/>
<keyword evidence="4" id="KW-1185">Reference proteome</keyword>
<keyword evidence="1" id="KW-0732">Signal</keyword>
<reference evidence="3 4" key="1">
    <citation type="submission" date="2020-08" db="EMBL/GenBank/DDBJ databases">
        <title>Genomic Encyclopedia of Type Strains, Phase IV (KMG-IV): sequencing the most valuable type-strain genomes for metagenomic binning, comparative biology and taxonomic classification.</title>
        <authorList>
            <person name="Goeker M."/>
        </authorList>
    </citation>
    <scope>NUCLEOTIDE SEQUENCE [LARGE SCALE GENOMIC DNA]</scope>
    <source>
        <strain evidence="3 4">DSM 102255</strain>
    </source>
</reference>
<dbReference type="EMBL" id="JACIJP010000001">
    <property type="protein sequence ID" value="MBB6122982.1"/>
    <property type="molecule type" value="Genomic_DNA"/>
</dbReference>
<dbReference type="InterPro" id="IPR037401">
    <property type="entry name" value="SnoaL-like"/>
</dbReference>
<organism evidence="3 4">
    <name type="scientific">Sphingobium subterraneum</name>
    <dbReference type="NCBI Taxonomy" id="627688"/>
    <lineage>
        <taxon>Bacteria</taxon>
        <taxon>Pseudomonadati</taxon>
        <taxon>Pseudomonadota</taxon>
        <taxon>Alphaproteobacteria</taxon>
        <taxon>Sphingomonadales</taxon>
        <taxon>Sphingomonadaceae</taxon>
        <taxon>Sphingobium</taxon>
    </lineage>
</organism>
<name>A0A841IXW7_9SPHN</name>
<dbReference type="GO" id="GO:0016853">
    <property type="term" value="F:isomerase activity"/>
    <property type="evidence" value="ECO:0007669"/>
    <property type="project" value="UniProtKB-KW"/>
</dbReference>
<proteinExistence type="predicted"/>
<feature type="signal peptide" evidence="1">
    <location>
        <begin position="1"/>
        <end position="32"/>
    </location>
</feature>
<dbReference type="PANTHER" id="PTHR41252">
    <property type="entry name" value="BLR2505 PROTEIN"/>
    <property type="match status" value="1"/>
</dbReference>
<evidence type="ECO:0000259" key="2">
    <source>
        <dbReference type="Pfam" id="PF12680"/>
    </source>
</evidence>
<dbReference type="Proteomes" id="UP000552700">
    <property type="component" value="Unassembled WGS sequence"/>
</dbReference>
<protein>
    <submittedName>
        <fullName evidence="3">Ketosteroid isomerase-like protein</fullName>
    </submittedName>
</protein>
<dbReference type="Gene3D" id="3.10.450.50">
    <property type="match status" value="2"/>
</dbReference>
<dbReference type="PANTHER" id="PTHR41252:SF1">
    <property type="entry name" value="BLR2505 PROTEIN"/>
    <property type="match status" value="1"/>
</dbReference>
<comment type="caution">
    <text evidence="3">The sequence shown here is derived from an EMBL/GenBank/DDBJ whole genome shotgun (WGS) entry which is preliminary data.</text>
</comment>
<sequence length="338" mass="37351">MRLKTTRTCARSIAFAVAFAVSVPLAPVSATAAVTKAETMSNRKIIADAFDKWTKGHGEVFNLLAPNAVLVIPGTGPSAGTWNGREQFLTQVAKPFLSRFSEPPLPIVRGIFAEGDTVVVHFDANAVRRDKQPYSNSYAWIFQMSGGLVTRLTMYYDLPAFDAVKAQVPASAETAGGEYRGAPGAVPGASDEADKQEIRRLATEWLEYGWRHLPTDPAFNFRERLGKFYDWDASGVYLFDDFDQKKRVARSPAEYGAIWDEALKGIVFSNRIEPVEDIVISGNLASAPVYYNITLDMGDRMMNGRILSMVVWHRTPAGWKIIREQGSGLSMTSTPKKK</sequence>
<evidence type="ECO:0000313" key="4">
    <source>
        <dbReference type="Proteomes" id="UP000552700"/>
    </source>
</evidence>
<accession>A0A841IXW7</accession>
<keyword evidence="3" id="KW-0413">Isomerase</keyword>